<evidence type="ECO:0008006" key="3">
    <source>
        <dbReference type="Google" id="ProtNLM"/>
    </source>
</evidence>
<feature type="signal peptide" evidence="1">
    <location>
        <begin position="1"/>
        <end position="20"/>
    </location>
</feature>
<evidence type="ECO:0000256" key="1">
    <source>
        <dbReference type="SAM" id="SignalP"/>
    </source>
</evidence>
<evidence type="ECO:0000313" key="2">
    <source>
        <dbReference type="EMBL" id="KAB8242080.1"/>
    </source>
</evidence>
<accession>A0A5N6GLW0</accession>
<dbReference type="AlphaFoldDB" id="A0A5N6GLW0"/>
<dbReference type="EMBL" id="ML734672">
    <property type="protein sequence ID" value="KAB8242080.1"/>
    <property type="molecule type" value="Genomic_DNA"/>
</dbReference>
<gene>
    <name evidence="2" type="ORF">BDV35DRAFT_40910</name>
</gene>
<sequence length="84" mass="9284">MVRSCGCLCLLQLSLELTPGMHVDNSGDELKQFVFTLTREKLCGDRLNSFFFGGPLAARPEQEETSAENPPILLITSLLRLSTL</sequence>
<dbReference type="Proteomes" id="UP000325434">
    <property type="component" value="Unassembled WGS sequence"/>
</dbReference>
<protein>
    <recommendedName>
        <fullName evidence="3">Secreted protein</fullName>
    </recommendedName>
</protein>
<reference evidence="2" key="1">
    <citation type="submission" date="2019-04" db="EMBL/GenBank/DDBJ databases">
        <title>Friends and foes A comparative genomics study of 23 Aspergillus species from section Flavi.</title>
        <authorList>
            <consortium name="DOE Joint Genome Institute"/>
            <person name="Kjaerbolling I."/>
            <person name="Vesth T."/>
            <person name="Frisvad J.C."/>
            <person name="Nybo J.L."/>
            <person name="Theobald S."/>
            <person name="Kildgaard S."/>
            <person name="Isbrandt T."/>
            <person name="Kuo A."/>
            <person name="Sato A."/>
            <person name="Lyhne E.K."/>
            <person name="Kogle M.E."/>
            <person name="Wiebenga A."/>
            <person name="Kun R.S."/>
            <person name="Lubbers R.J."/>
            <person name="Makela M.R."/>
            <person name="Barry K."/>
            <person name="Chovatia M."/>
            <person name="Clum A."/>
            <person name="Daum C."/>
            <person name="Haridas S."/>
            <person name="He G."/>
            <person name="LaButti K."/>
            <person name="Lipzen A."/>
            <person name="Mondo S."/>
            <person name="Riley R."/>
            <person name="Salamov A."/>
            <person name="Simmons B.A."/>
            <person name="Magnuson J.K."/>
            <person name="Henrissat B."/>
            <person name="Mortensen U.H."/>
            <person name="Larsen T.O."/>
            <person name="Devries R.P."/>
            <person name="Grigoriev I.V."/>
            <person name="Machida M."/>
            <person name="Baker S.E."/>
            <person name="Andersen M.R."/>
        </authorList>
    </citation>
    <scope>NUCLEOTIDE SEQUENCE [LARGE SCALE GENOMIC DNA]</scope>
    <source>
        <strain evidence="2">CBS 121.62</strain>
    </source>
</reference>
<proteinExistence type="predicted"/>
<name>A0A5N6GLW0_ASPFL</name>
<organism evidence="2">
    <name type="scientific">Aspergillus flavus</name>
    <dbReference type="NCBI Taxonomy" id="5059"/>
    <lineage>
        <taxon>Eukaryota</taxon>
        <taxon>Fungi</taxon>
        <taxon>Dikarya</taxon>
        <taxon>Ascomycota</taxon>
        <taxon>Pezizomycotina</taxon>
        <taxon>Eurotiomycetes</taxon>
        <taxon>Eurotiomycetidae</taxon>
        <taxon>Eurotiales</taxon>
        <taxon>Aspergillaceae</taxon>
        <taxon>Aspergillus</taxon>
        <taxon>Aspergillus subgen. Circumdati</taxon>
    </lineage>
</organism>
<keyword evidence="1" id="KW-0732">Signal</keyword>
<feature type="chain" id="PRO_5024962376" description="Secreted protein" evidence="1">
    <location>
        <begin position="21"/>
        <end position="84"/>
    </location>
</feature>